<name>A0ABT7PIW6_9BACT</name>
<keyword evidence="8" id="KW-1185">Reference proteome</keyword>
<dbReference type="PROSITE" id="PS00070">
    <property type="entry name" value="ALDEHYDE_DEHYDR_CYS"/>
    <property type="match status" value="1"/>
</dbReference>
<dbReference type="Pfam" id="PF00171">
    <property type="entry name" value="Aldedh"/>
    <property type="match status" value="1"/>
</dbReference>
<comment type="similarity">
    <text evidence="1 5">Belongs to the aldehyde dehydrogenase family.</text>
</comment>
<evidence type="ECO:0000256" key="5">
    <source>
        <dbReference type="RuleBase" id="RU003345"/>
    </source>
</evidence>
<gene>
    <name evidence="7" type="ORF">QTN89_13420</name>
</gene>
<feature type="domain" description="Aldehyde dehydrogenase" evidence="6">
    <location>
        <begin position="28"/>
        <end position="478"/>
    </location>
</feature>
<feature type="active site" evidence="4">
    <location>
        <position position="257"/>
    </location>
</feature>
<dbReference type="InterPro" id="IPR016163">
    <property type="entry name" value="Ald_DH_C"/>
</dbReference>
<dbReference type="InterPro" id="IPR015590">
    <property type="entry name" value="Aldehyde_DH_dom"/>
</dbReference>
<keyword evidence="2 5" id="KW-0560">Oxidoreductase</keyword>
<sequence length="490" mass="52266">MKETNQHGGLCEVLHWIGGKHRHSSCSATLINTNPETDERLSIVARGTAADVDAAVQSAANVQPGLAALGPSAREGILLRAAEILQRDRDAWAELLIQEIGSPITKAMMEIDIATRVLRANASMARRMTGRTYPSDVPGRMSIAIREPLGVVAGITPFNVPLIKGVKHSSLPLALGNSFVGLPSRRAPQIADRLATLYAEAGLPDGAFNLVYGLGAEIGPALIRHPLISAVSFTGSAAVGKQVHADCGQFQKRVTLELGGKNPIVILDDADLEKAIPAALKGGFIYQGQICMASSRVIVQRSIADAFIAAFVGAAKSLPMGDLRDRSTVIGPVIDDASRRRISATIADARRLGAEVLCGNQWTDNRLNPTVLGCVTEQMRIAREEIFGPVVTIETVETESDAIRLANSGPAMLSAAVFTRDVDRAFTLARSLNTGMVHLNDMTIQQEPEVPFGSDGEAGFGREGMETGVDDFTKWKWITLAGSPSHNKTQ</sequence>
<proteinExistence type="inferred from homology"/>
<evidence type="ECO:0000256" key="4">
    <source>
        <dbReference type="PROSITE-ProRule" id="PRU10007"/>
    </source>
</evidence>
<dbReference type="InterPro" id="IPR016160">
    <property type="entry name" value="Ald_DH_CS_CYS"/>
</dbReference>
<dbReference type="InterPro" id="IPR016162">
    <property type="entry name" value="Ald_DH_N"/>
</dbReference>
<dbReference type="Gene3D" id="3.40.605.10">
    <property type="entry name" value="Aldehyde Dehydrogenase, Chain A, domain 1"/>
    <property type="match status" value="1"/>
</dbReference>
<dbReference type="PROSITE" id="PS00687">
    <property type="entry name" value="ALDEHYDE_DEHYDR_GLU"/>
    <property type="match status" value="1"/>
</dbReference>
<evidence type="ECO:0000313" key="8">
    <source>
        <dbReference type="Proteomes" id="UP001239462"/>
    </source>
</evidence>
<reference evidence="7 8" key="1">
    <citation type="submission" date="2023-06" db="EMBL/GenBank/DDBJ databases">
        <title>Roseiconus lacunae JC819 isolated from Gulf of Mannar region, Tamil Nadu.</title>
        <authorList>
            <person name="Pk S."/>
            <person name="Ch S."/>
            <person name="Ch V.R."/>
        </authorList>
    </citation>
    <scope>NUCLEOTIDE SEQUENCE [LARGE SCALE GENOMIC DNA]</scope>
    <source>
        <strain evidence="7 8">JC819</strain>
    </source>
</reference>
<dbReference type="Proteomes" id="UP001239462">
    <property type="component" value="Unassembled WGS sequence"/>
</dbReference>
<evidence type="ECO:0000256" key="2">
    <source>
        <dbReference type="ARBA" id="ARBA00023002"/>
    </source>
</evidence>
<evidence type="ECO:0000259" key="6">
    <source>
        <dbReference type="Pfam" id="PF00171"/>
    </source>
</evidence>
<dbReference type="EMBL" id="JASZZN010000008">
    <property type="protein sequence ID" value="MDM4016438.1"/>
    <property type="molecule type" value="Genomic_DNA"/>
</dbReference>
<dbReference type="InterPro" id="IPR029510">
    <property type="entry name" value="Ald_DH_CS_GLU"/>
</dbReference>
<dbReference type="InterPro" id="IPR016161">
    <property type="entry name" value="Ald_DH/histidinol_DH"/>
</dbReference>
<evidence type="ECO:0000313" key="7">
    <source>
        <dbReference type="EMBL" id="MDM4016438.1"/>
    </source>
</evidence>
<dbReference type="PANTHER" id="PTHR42986:SF1">
    <property type="entry name" value="BENZALDEHYDE DEHYDROGENASE YFMT"/>
    <property type="match status" value="1"/>
</dbReference>
<keyword evidence="3" id="KW-0520">NAD</keyword>
<dbReference type="PANTHER" id="PTHR42986">
    <property type="entry name" value="BENZALDEHYDE DEHYDROGENASE YFMT"/>
    <property type="match status" value="1"/>
</dbReference>
<evidence type="ECO:0000256" key="3">
    <source>
        <dbReference type="ARBA" id="ARBA00023027"/>
    </source>
</evidence>
<protein>
    <submittedName>
        <fullName evidence="7">Aldehyde dehydrogenase family protein</fullName>
    </submittedName>
</protein>
<dbReference type="SUPFAM" id="SSF53720">
    <property type="entry name" value="ALDH-like"/>
    <property type="match status" value="1"/>
</dbReference>
<accession>A0ABT7PIW6</accession>
<dbReference type="RefSeq" id="WP_289164079.1">
    <property type="nucleotide sequence ID" value="NZ_JASZZN010000008.1"/>
</dbReference>
<comment type="caution">
    <text evidence="7">The sequence shown here is derived from an EMBL/GenBank/DDBJ whole genome shotgun (WGS) entry which is preliminary data.</text>
</comment>
<organism evidence="7 8">
    <name type="scientific">Roseiconus lacunae</name>
    <dbReference type="NCBI Taxonomy" id="2605694"/>
    <lineage>
        <taxon>Bacteria</taxon>
        <taxon>Pseudomonadati</taxon>
        <taxon>Planctomycetota</taxon>
        <taxon>Planctomycetia</taxon>
        <taxon>Pirellulales</taxon>
        <taxon>Pirellulaceae</taxon>
        <taxon>Roseiconus</taxon>
    </lineage>
</organism>
<dbReference type="Gene3D" id="3.40.309.10">
    <property type="entry name" value="Aldehyde Dehydrogenase, Chain A, domain 2"/>
    <property type="match status" value="1"/>
</dbReference>
<evidence type="ECO:0000256" key="1">
    <source>
        <dbReference type="ARBA" id="ARBA00009986"/>
    </source>
</evidence>